<sequence length="48" mass="4791">MAAVCPPAGGIGVRGMPPVSVRMYIRAMLAPPPPEGGGSGPAGAVFRW</sequence>
<comment type="caution">
    <text evidence="1">The sequence shown here is derived from an EMBL/GenBank/DDBJ whole genome shotgun (WGS) entry which is preliminary data.</text>
</comment>
<name>A6NUA7_9FIRM</name>
<gene>
    <name evidence="1" type="ORF">BACCAP_01789</name>
</gene>
<dbReference type="Proteomes" id="UP000003639">
    <property type="component" value="Unassembled WGS sequence"/>
</dbReference>
<protein>
    <submittedName>
        <fullName evidence="1">Uncharacterized protein</fullName>
    </submittedName>
</protein>
<dbReference type="EMBL" id="AAXG02000011">
    <property type="protein sequence ID" value="EDN00454.1"/>
    <property type="molecule type" value="Genomic_DNA"/>
</dbReference>
<accession>A6NUA7</accession>
<reference evidence="1 2" key="1">
    <citation type="submission" date="2007-04" db="EMBL/GenBank/DDBJ databases">
        <authorList>
            <person name="Fulton L."/>
            <person name="Clifton S."/>
            <person name="Fulton B."/>
            <person name="Xu J."/>
            <person name="Minx P."/>
            <person name="Pepin K.H."/>
            <person name="Johnson M."/>
            <person name="Thiruvilangam P."/>
            <person name="Bhonagiri V."/>
            <person name="Nash W.E."/>
            <person name="Mardis E.R."/>
            <person name="Wilson R.K."/>
        </authorList>
    </citation>
    <scope>NUCLEOTIDE SEQUENCE [LARGE SCALE GENOMIC DNA]</scope>
    <source>
        <strain evidence="1 2">ATCC 29799</strain>
    </source>
</reference>
<dbReference type="AlphaFoldDB" id="A6NUA7"/>
<evidence type="ECO:0000313" key="2">
    <source>
        <dbReference type="Proteomes" id="UP000003639"/>
    </source>
</evidence>
<organism evidence="1 2">
    <name type="scientific">Pseudoflavonifractor capillosus ATCC 29799</name>
    <dbReference type="NCBI Taxonomy" id="411467"/>
    <lineage>
        <taxon>Bacteria</taxon>
        <taxon>Bacillati</taxon>
        <taxon>Bacillota</taxon>
        <taxon>Clostridia</taxon>
        <taxon>Eubacteriales</taxon>
        <taxon>Oscillospiraceae</taxon>
        <taxon>Pseudoflavonifractor</taxon>
    </lineage>
</organism>
<evidence type="ECO:0000313" key="1">
    <source>
        <dbReference type="EMBL" id="EDN00454.1"/>
    </source>
</evidence>
<dbReference type="STRING" id="411467.BACCAP_01789"/>
<proteinExistence type="predicted"/>
<keyword evidence="2" id="KW-1185">Reference proteome</keyword>
<reference evidence="1 2" key="2">
    <citation type="submission" date="2007-06" db="EMBL/GenBank/DDBJ databases">
        <title>Draft genome sequence of Pseudoflavonifractor capillosus ATCC 29799.</title>
        <authorList>
            <person name="Sudarsanam P."/>
            <person name="Ley R."/>
            <person name="Guruge J."/>
            <person name="Turnbaugh P.J."/>
            <person name="Mahowald M."/>
            <person name="Liep D."/>
            <person name="Gordon J."/>
        </authorList>
    </citation>
    <scope>NUCLEOTIDE SEQUENCE [LARGE SCALE GENOMIC DNA]</scope>
    <source>
        <strain evidence="1 2">ATCC 29799</strain>
    </source>
</reference>